<dbReference type="InterPro" id="IPR041544">
    <property type="entry name" value="MotY_N"/>
</dbReference>
<evidence type="ECO:0000313" key="5">
    <source>
        <dbReference type="Proteomes" id="UP000669060"/>
    </source>
</evidence>
<name>A0ABS3TX82_9PSED</name>
<feature type="domain" description="OmpA-like" evidence="3">
    <location>
        <begin position="166"/>
        <end position="283"/>
    </location>
</feature>
<sequence length="305" mass="33543">MRQPFIFLLTLCASLPVSGLTFQTRLESAEWKVEGDQFECRLSQHVTNFGVGEFVWRAGERPTFRLKPEQTRLGRGYASLLAAAPAWRPGQGDIDLGQVAVSNGDVALRSSQQQAGRLLSGLLQGRSPEVRHRTSDGDDLLVRLLPVSFAAGYAQFRTCSAKMLPVNFDQARLSQLGFSAGGTELDSAARSRLDVILRYMKADPSVNRIQLDGHSDNSSNRLTNRDLSRRRALAVMEYLKANGVPEEQITLRFHGERYPLVANNSAANRARNRRVTLQISREPEPAKPADAASTGDLAALPGGRE</sequence>
<dbReference type="Pfam" id="PF00691">
    <property type="entry name" value="OmpA"/>
    <property type="match status" value="1"/>
</dbReference>
<dbReference type="PANTHER" id="PTHR30329">
    <property type="entry name" value="STATOR ELEMENT OF FLAGELLAR MOTOR COMPLEX"/>
    <property type="match status" value="1"/>
</dbReference>
<organism evidence="4 5">
    <name type="scientific">Pseudomonas schmalbachii</name>
    <dbReference type="NCBI Taxonomy" id="2816993"/>
    <lineage>
        <taxon>Bacteria</taxon>
        <taxon>Pseudomonadati</taxon>
        <taxon>Pseudomonadota</taxon>
        <taxon>Gammaproteobacteria</taxon>
        <taxon>Pseudomonadales</taxon>
        <taxon>Pseudomonadaceae</taxon>
        <taxon>Pseudomonas</taxon>
    </lineage>
</organism>
<evidence type="ECO:0000313" key="4">
    <source>
        <dbReference type="EMBL" id="MBO3277169.1"/>
    </source>
</evidence>
<protein>
    <submittedName>
        <fullName evidence="4">OmpA family protein</fullName>
    </submittedName>
</protein>
<dbReference type="PRINTS" id="PR01023">
    <property type="entry name" value="NAFLGMOTY"/>
</dbReference>
<dbReference type="SUPFAM" id="SSF103088">
    <property type="entry name" value="OmpA-like"/>
    <property type="match status" value="1"/>
</dbReference>
<keyword evidence="1" id="KW-0472">Membrane</keyword>
<dbReference type="Proteomes" id="UP000669060">
    <property type="component" value="Unassembled WGS sequence"/>
</dbReference>
<dbReference type="CDD" id="cd07185">
    <property type="entry name" value="OmpA_C-like"/>
    <property type="match status" value="1"/>
</dbReference>
<feature type="region of interest" description="Disordered" evidence="2">
    <location>
        <begin position="278"/>
        <end position="305"/>
    </location>
</feature>
<dbReference type="PROSITE" id="PS51123">
    <property type="entry name" value="OMPA_2"/>
    <property type="match status" value="1"/>
</dbReference>
<proteinExistence type="predicted"/>
<evidence type="ECO:0000259" key="3">
    <source>
        <dbReference type="PROSITE" id="PS51123"/>
    </source>
</evidence>
<dbReference type="InterPro" id="IPR050330">
    <property type="entry name" value="Bact_OuterMem_StrucFunc"/>
</dbReference>
<dbReference type="RefSeq" id="WP_208315356.1">
    <property type="nucleotide sequence ID" value="NZ_JAELYA010000007.1"/>
</dbReference>
<accession>A0ABS3TX82</accession>
<dbReference type="PANTHER" id="PTHR30329:SF17">
    <property type="entry name" value="LIPOPROTEIN YFIB-RELATED"/>
    <property type="match status" value="1"/>
</dbReference>
<evidence type="ECO:0000256" key="2">
    <source>
        <dbReference type="SAM" id="MobiDB-lite"/>
    </source>
</evidence>
<dbReference type="Gene3D" id="2.60.40.2540">
    <property type="match status" value="1"/>
</dbReference>
<evidence type="ECO:0000256" key="1">
    <source>
        <dbReference type="PROSITE-ProRule" id="PRU00473"/>
    </source>
</evidence>
<dbReference type="Gene3D" id="3.30.1330.60">
    <property type="entry name" value="OmpA-like domain"/>
    <property type="match status" value="1"/>
</dbReference>
<gene>
    <name evidence="4" type="ORF">JFY56_18265</name>
</gene>
<dbReference type="InterPro" id="IPR036737">
    <property type="entry name" value="OmpA-like_sf"/>
</dbReference>
<dbReference type="Pfam" id="PF18393">
    <property type="entry name" value="MotY_N"/>
    <property type="match status" value="1"/>
</dbReference>
<keyword evidence="5" id="KW-1185">Reference proteome</keyword>
<reference evidence="4 5" key="1">
    <citation type="submission" date="2020-12" db="EMBL/GenBank/DDBJ databases">
        <title>Pseudomonas schmalbachii sp. nov. isolated from millipede gut.</title>
        <authorList>
            <person name="Shelomi M."/>
        </authorList>
    </citation>
    <scope>NUCLEOTIDE SEQUENCE [LARGE SCALE GENOMIC DNA]</scope>
    <source>
        <strain evidence="4 5">Milli4</strain>
    </source>
</reference>
<dbReference type="EMBL" id="JAELYA010000007">
    <property type="protein sequence ID" value="MBO3277169.1"/>
    <property type="molecule type" value="Genomic_DNA"/>
</dbReference>
<comment type="caution">
    <text evidence="4">The sequence shown here is derived from an EMBL/GenBank/DDBJ whole genome shotgun (WGS) entry which is preliminary data.</text>
</comment>
<dbReference type="InterPro" id="IPR006665">
    <property type="entry name" value="OmpA-like"/>
</dbReference>